<keyword evidence="1" id="KW-0812">Transmembrane</keyword>
<feature type="transmembrane region" description="Helical" evidence="1">
    <location>
        <begin position="35"/>
        <end position="53"/>
    </location>
</feature>
<dbReference type="RefSeq" id="WP_273749056.1">
    <property type="nucleotide sequence ID" value="NZ_JAQSJE010000007.1"/>
</dbReference>
<gene>
    <name evidence="2" type="ORF">PTQ27_07870</name>
</gene>
<dbReference type="Proteomes" id="UP001221909">
    <property type="component" value="Unassembled WGS sequence"/>
</dbReference>
<keyword evidence="1" id="KW-0472">Membrane</keyword>
<dbReference type="EMBL" id="JAQSJE010000007">
    <property type="protein sequence ID" value="MDD0824378.1"/>
    <property type="molecule type" value="Genomic_DNA"/>
</dbReference>
<evidence type="ECO:0000313" key="2">
    <source>
        <dbReference type="EMBL" id="MDD0824378.1"/>
    </source>
</evidence>
<reference evidence="2 3" key="1">
    <citation type="submission" date="2023-02" db="EMBL/GenBank/DDBJ databases">
        <title>Mannheimia cairiniae sp. nov., a novel species of Mannheimia obtained from moscovy ducks (Cairina moschata) and reclassification of Mannheimia ovis as heterotypic synonym of Mannheimia pernigra.</title>
        <authorList>
            <person name="Christensen H."/>
        </authorList>
    </citation>
    <scope>NUCLEOTIDE SEQUENCE [LARGE SCALE GENOMIC DNA]</scope>
    <source>
        <strain evidence="2 3">AT1</strain>
    </source>
</reference>
<keyword evidence="3" id="KW-1185">Reference proteome</keyword>
<evidence type="ECO:0000256" key="1">
    <source>
        <dbReference type="SAM" id="Phobius"/>
    </source>
</evidence>
<accession>A0ABT5MU38</accession>
<evidence type="ECO:0000313" key="3">
    <source>
        <dbReference type="Proteomes" id="UP001221909"/>
    </source>
</evidence>
<organism evidence="2 3">
    <name type="scientific">Mannheimia cairinae</name>
    <dbReference type="NCBI Taxonomy" id="3025936"/>
    <lineage>
        <taxon>Bacteria</taxon>
        <taxon>Pseudomonadati</taxon>
        <taxon>Pseudomonadota</taxon>
        <taxon>Gammaproteobacteria</taxon>
        <taxon>Pasteurellales</taxon>
        <taxon>Pasteurellaceae</taxon>
        <taxon>Mannheimia</taxon>
    </lineage>
</organism>
<name>A0ABT5MU38_9PAST</name>
<keyword evidence="1" id="KW-1133">Transmembrane helix</keyword>
<sequence>MLKFFDTVFLIVGAIVLASLTMGLAFYGLIAFSNIVGIFILGIVITISLLYLVKLTKNSAQFNQTPSKLLQASNPTLRKMQNKIWDSFRLESNKDKSR</sequence>
<feature type="transmembrane region" description="Helical" evidence="1">
    <location>
        <begin position="7"/>
        <end position="29"/>
    </location>
</feature>
<protein>
    <submittedName>
        <fullName evidence="2">Uncharacterized protein</fullName>
    </submittedName>
</protein>
<proteinExistence type="predicted"/>
<comment type="caution">
    <text evidence="2">The sequence shown here is derived from an EMBL/GenBank/DDBJ whole genome shotgun (WGS) entry which is preliminary data.</text>
</comment>